<sequence length="537" mass="61602">MAQDRYDRQIRIWGEDGQEVLQSITIHILGSDGLATEIAKSLFLAGVQKIVLIDDAIVTERDTQTNFFIHPSDKGTKRGEAVKSHLSELNPTGEIVYLDENPLACITKPDHPFINDASIIVVVNMNEFHLTDLSNRFYDDQTRTIILIRTNGLIGYIRHSMKEHVIMNNKNVYKNPVDLRLTNPWPELKEYIDSIKLEELDHGEHSHVPYSVILMKAFESFMAKQEKKSMLLQNSDRQNFKKHLASMKKFGDKGEDEDNFKEAEDNFAKYIINLNFPENVTRLFNDARCDYPLMADKQKVWTYVAAIKKFKIENGCLPLQGTLPDMQSDTAGYLSLLGIYKKKAEQDASRVEELRQQFLTNQGINDVTDMNLTKKICRNISYMDIQSGCRILNSDLGEYLTIVSDIQFPGEGEFDNEQNLALTWMLVQRAVDSLAYNSQFHLLPIEEQIYITKDEMLNEYRKYVNTDITAHEFEKILPLKAVAEYLRGYNVRLVAVESIVGGMGAQEIIKIATKQFTPISNSLLFDGYNHSCQTFKF</sequence>
<accession>A0AC35UCR3</accession>
<dbReference type="WBParaSite" id="RSKR_0001004500.1">
    <property type="protein sequence ID" value="RSKR_0001004500.1"/>
    <property type="gene ID" value="RSKR_0001004500"/>
</dbReference>
<name>A0AC35UCR3_9BILA</name>
<evidence type="ECO:0000313" key="1">
    <source>
        <dbReference type="Proteomes" id="UP000095286"/>
    </source>
</evidence>
<dbReference type="Proteomes" id="UP000095286">
    <property type="component" value="Unplaced"/>
</dbReference>
<reference evidence="2" key="1">
    <citation type="submission" date="2016-11" db="UniProtKB">
        <authorList>
            <consortium name="WormBaseParasite"/>
        </authorList>
    </citation>
    <scope>IDENTIFICATION</scope>
    <source>
        <strain evidence="2">KR3021</strain>
    </source>
</reference>
<proteinExistence type="predicted"/>
<evidence type="ECO:0000313" key="2">
    <source>
        <dbReference type="WBParaSite" id="RSKR_0001004500.1"/>
    </source>
</evidence>
<organism evidence="1 2">
    <name type="scientific">Rhabditophanes sp. KR3021</name>
    <dbReference type="NCBI Taxonomy" id="114890"/>
    <lineage>
        <taxon>Eukaryota</taxon>
        <taxon>Metazoa</taxon>
        <taxon>Ecdysozoa</taxon>
        <taxon>Nematoda</taxon>
        <taxon>Chromadorea</taxon>
        <taxon>Rhabditida</taxon>
        <taxon>Tylenchina</taxon>
        <taxon>Panagrolaimomorpha</taxon>
        <taxon>Strongyloidoidea</taxon>
        <taxon>Alloionematidae</taxon>
        <taxon>Rhabditophanes</taxon>
    </lineage>
</organism>
<protein>
    <submittedName>
        <fullName evidence="2">NEDD8-activating enzyme E1 regulatory subunit</fullName>
    </submittedName>
</protein>